<evidence type="ECO:0000313" key="2">
    <source>
        <dbReference type="Proteomes" id="UP000326396"/>
    </source>
</evidence>
<dbReference type="EMBL" id="SZYD01000011">
    <property type="protein sequence ID" value="KAD4888545.1"/>
    <property type="molecule type" value="Genomic_DNA"/>
</dbReference>
<protein>
    <submittedName>
        <fullName evidence="1">Uncharacterized protein</fullName>
    </submittedName>
</protein>
<name>A0A5N6NK35_9ASTR</name>
<dbReference type="AlphaFoldDB" id="A0A5N6NK35"/>
<gene>
    <name evidence="1" type="ORF">E3N88_20618</name>
</gene>
<organism evidence="1 2">
    <name type="scientific">Mikania micrantha</name>
    <name type="common">bitter vine</name>
    <dbReference type="NCBI Taxonomy" id="192012"/>
    <lineage>
        <taxon>Eukaryota</taxon>
        <taxon>Viridiplantae</taxon>
        <taxon>Streptophyta</taxon>
        <taxon>Embryophyta</taxon>
        <taxon>Tracheophyta</taxon>
        <taxon>Spermatophyta</taxon>
        <taxon>Magnoliopsida</taxon>
        <taxon>eudicotyledons</taxon>
        <taxon>Gunneridae</taxon>
        <taxon>Pentapetalae</taxon>
        <taxon>asterids</taxon>
        <taxon>campanulids</taxon>
        <taxon>Asterales</taxon>
        <taxon>Asteraceae</taxon>
        <taxon>Asteroideae</taxon>
        <taxon>Heliantheae alliance</taxon>
        <taxon>Eupatorieae</taxon>
        <taxon>Mikania</taxon>
    </lineage>
</organism>
<keyword evidence="2" id="KW-1185">Reference proteome</keyword>
<comment type="caution">
    <text evidence="1">The sequence shown here is derived from an EMBL/GenBank/DDBJ whole genome shotgun (WGS) entry which is preliminary data.</text>
</comment>
<evidence type="ECO:0000313" key="1">
    <source>
        <dbReference type="EMBL" id="KAD4888545.1"/>
    </source>
</evidence>
<proteinExistence type="predicted"/>
<accession>A0A5N6NK35</accession>
<reference evidence="1 2" key="1">
    <citation type="submission" date="2019-05" db="EMBL/GenBank/DDBJ databases">
        <title>Mikania micrantha, genome provides insights into the molecular mechanism of rapid growth.</title>
        <authorList>
            <person name="Liu B."/>
        </authorList>
    </citation>
    <scope>NUCLEOTIDE SEQUENCE [LARGE SCALE GENOMIC DNA]</scope>
    <source>
        <strain evidence="1">NLD-2019</strain>
        <tissue evidence="1">Leaf</tissue>
    </source>
</reference>
<sequence>MLPAYETLEECDDEENKADMIHVKEIDGSFNNQLSEIGHKITTSGWFVLEEDRECREPSELASNKKKVLRS</sequence>
<dbReference type="Proteomes" id="UP000326396">
    <property type="component" value="Linkage Group LG19"/>
</dbReference>